<gene>
    <name evidence="3" type="ORF">SAMN04488522_103887</name>
</gene>
<dbReference type="EMBL" id="FQUQ01000003">
    <property type="protein sequence ID" value="SHF85099.1"/>
    <property type="molecule type" value="Genomic_DNA"/>
</dbReference>
<dbReference type="PANTHER" id="PTHR43798">
    <property type="entry name" value="MONOACYLGLYCEROL LIPASE"/>
    <property type="match status" value="1"/>
</dbReference>
<accession>A0A1M5F0S3</accession>
<dbReference type="Proteomes" id="UP000184287">
    <property type="component" value="Unassembled WGS sequence"/>
</dbReference>
<sequence length="332" mass="36719">MIRLIFATCCLSLLTLACSKKKEEPTPLVPRTVDQDPSLPSVLINGRLLHSEAFGQAGNTLIVCLHGGPGADYRYLLNAKDLADYGYSVVFYDQVGSGLSQRFEEQYYKKLSIEEIFVNELRGIIAKYKTKPNQKVILLGHSWGAILATYYAGKYPKEIEGLALFEPGGLIWEDIVSYVLKSQAPCQGMAPVRGMEHSGLVSDQSDSQELLDYQMALSAGTVNCNTGESLIEGDFWRMGAVVAAAAFEQGEKTKPDLSVGIGRFSKPVLFGYGDNKAYPDSWAQKVSSVFINKQLFKVSDVGHSGMFTNRSVWTNTTLPQLLNYFSLLQKHW</sequence>
<evidence type="ECO:0000256" key="1">
    <source>
        <dbReference type="ARBA" id="ARBA00022801"/>
    </source>
</evidence>
<dbReference type="STRING" id="288992.SAMN04488522_103887"/>
<keyword evidence="4" id="KW-1185">Reference proteome</keyword>
<dbReference type="PROSITE" id="PS51257">
    <property type="entry name" value="PROKAR_LIPOPROTEIN"/>
    <property type="match status" value="1"/>
</dbReference>
<dbReference type="Gene3D" id="3.40.50.1820">
    <property type="entry name" value="alpha/beta hydrolase"/>
    <property type="match status" value="1"/>
</dbReference>
<dbReference type="SUPFAM" id="SSF53474">
    <property type="entry name" value="alpha/beta-Hydrolases"/>
    <property type="match status" value="1"/>
</dbReference>
<name>A0A1M5F0S3_9SPHI</name>
<dbReference type="InterPro" id="IPR029058">
    <property type="entry name" value="AB_hydrolase_fold"/>
</dbReference>
<dbReference type="OrthoDB" id="9796770at2"/>
<dbReference type="GO" id="GO:0016020">
    <property type="term" value="C:membrane"/>
    <property type="evidence" value="ECO:0007669"/>
    <property type="project" value="TreeGrafter"/>
</dbReference>
<dbReference type="RefSeq" id="WP_159441129.1">
    <property type="nucleotide sequence ID" value="NZ_FQUQ01000003.1"/>
</dbReference>
<dbReference type="Pfam" id="PF12146">
    <property type="entry name" value="Hydrolase_4"/>
    <property type="match status" value="1"/>
</dbReference>
<dbReference type="AlphaFoldDB" id="A0A1M5F0S3"/>
<dbReference type="PANTHER" id="PTHR43798:SF33">
    <property type="entry name" value="HYDROLASE, PUTATIVE (AFU_ORTHOLOGUE AFUA_2G14860)-RELATED"/>
    <property type="match status" value="1"/>
</dbReference>
<dbReference type="PRINTS" id="PR00793">
    <property type="entry name" value="PROAMNOPTASE"/>
</dbReference>
<proteinExistence type="predicted"/>
<dbReference type="InterPro" id="IPR022742">
    <property type="entry name" value="Hydrolase_4"/>
</dbReference>
<organism evidence="3 4">
    <name type="scientific">Pedobacter caeni</name>
    <dbReference type="NCBI Taxonomy" id="288992"/>
    <lineage>
        <taxon>Bacteria</taxon>
        <taxon>Pseudomonadati</taxon>
        <taxon>Bacteroidota</taxon>
        <taxon>Sphingobacteriia</taxon>
        <taxon>Sphingobacteriales</taxon>
        <taxon>Sphingobacteriaceae</taxon>
        <taxon>Pedobacter</taxon>
    </lineage>
</organism>
<feature type="domain" description="Serine aminopeptidase S33" evidence="2">
    <location>
        <begin position="61"/>
        <end position="230"/>
    </location>
</feature>
<evidence type="ECO:0000313" key="4">
    <source>
        <dbReference type="Proteomes" id="UP000184287"/>
    </source>
</evidence>
<evidence type="ECO:0000259" key="2">
    <source>
        <dbReference type="Pfam" id="PF12146"/>
    </source>
</evidence>
<dbReference type="InterPro" id="IPR002410">
    <property type="entry name" value="Peptidase_S33"/>
</dbReference>
<protein>
    <submittedName>
        <fullName evidence="3">Proline iminopeptidase</fullName>
    </submittedName>
</protein>
<evidence type="ECO:0000313" key="3">
    <source>
        <dbReference type="EMBL" id="SHF85099.1"/>
    </source>
</evidence>
<keyword evidence="1" id="KW-0378">Hydrolase</keyword>
<reference evidence="4" key="1">
    <citation type="submission" date="2016-11" db="EMBL/GenBank/DDBJ databases">
        <authorList>
            <person name="Varghese N."/>
            <person name="Submissions S."/>
        </authorList>
    </citation>
    <scope>NUCLEOTIDE SEQUENCE [LARGE SCALE GENOMIC DNA]</scope>
    <source>
        <strain evidence="4">DSM 16990</strain>
    </source>
</reference>
<dbReference type="GO" id="GO:0006508">
    <property type="term" value="P:proteolysis"/>
    <property type="evidence" value="ECO:0007669"/>
    <property type="project" value="InterPro"/>
</dbReference>
<dbReference type="InterPro" id="IPR050266">
    <property type="entry name" value="AB_hydrolase_sf"/>
</dbReference>
<dbReference type="GO" id="GO:0008233">
    <property type="term" value="F:peptidase activity"/>
    <property type="evidence" value="ECO:0007669"/>
    <property type="project" value="InterPro"/>
</dbReference>